<keyword evidence="2" id="KW-0813">Transport</keyword>
<evidence type="ECO:0000256" key="2">
    <source>
        <dbReference type="ARBA" id="ARBA00022448"/>
    </source>
</evidence>
<dbReference type="PANTHER" id="PTHR42734">
    <property type="entry name" value="METAL TRANSPORT SYSTEM ATP-BINDING PROTEIN TM_0124-RELATED"/>
    <property type="match status" value="1"/>
</dbReference>
<proteinExistence type="inferred from homology"/>
<dbReference type="Pfam" id="PF00005">
    <property type="entry name" value="ABC_tran"/>
    <property type="match status" value="1"/>
</dbReference>
<dbReference type="EMBL" id="QETA01000006">
    <property type="protein sequence ID" value="PWF21891.1"/>
    <property type="molecule type" value="Genomic_DNA"/>
</dbReference>
<evidence type="ECO:0000256" key="4">
    <source>
        <dbReference type="ARBA" id="ARBA00022741"/>
    </source>
</evidence>
<gene>
    <name evidence="7" type="ORF">DD235_13960</name>
</gene>
<dbReference type="GO" id="GO:0016887">
    <property type="term" value="F:ATP hydrolysis activity"/>
    <property type="evidence" value="ECO:0007669"/>
    <property type="project" value="InterPro"/>
</dbReference>
<dbReference type="InterPro" id="IPR017871">
    <property type="entry name" value="ABC_transporter-like_CS"/>
</dbReference>
<feature type="domain" description="ABC transporter" evidence="6">
    <location>
        <begin position="16"/>
        <end position="244"/>
    </location>
</feature>
<dbReference type="CDD" id="cd03235">
    <property type="entry name" value="ABC_Metallic_Cations"/>
    <property type="match status" value="1"/>
</dbReference>
<evidence type="ECO:0000313" key="8">
    <source>
        <dbReference type="Proteomes" id="UP000245212"/>
    </source>
</evidence>
<dbReference type="InterPro" id="IPR003439">
    <property type="entry name" value="ABC_transporter-like_ATP-bd"/>
</dbReference>
<keyword evidence="3" id="KW-1003">Cell membrane</keyword>
<reference evidence="8" key="1">
    <citation type="submission" date="2018-05" db="EMBL/GenBank/DDBJ databases">
        <authorList>
            <person name="Li Y."/>
        </authorList>
    </citation>
    <scope>NUCLEOTIDE SEQUENCE [LARGE SCALE GENOMIC DNA]</scope>
    <source>
        <strain evidence="8">3d-2-2</strain>
    </source>
</reference>
<dbReference type="GO" id="GO:0005524">
    <property type="term" value="F:ATP binding"/>
    <property type="evidence" value="ECO:0007669"/>
    <property type="project" value="UniProtKB-KW"/>
</dbReference>
<evidence type="ECO:0000256" key="5">
    <source>
        <dbReference type="ARBA" id="ARBA00022840"/>
    </source>
</evidence>
<comment type="similarity">
    <text evidence="1">Belongs to the ABC transporter superfamily.</text>
</comment>
<keyword evidence="8" id="KW-1185">Reference proteome</keyword>
<accession>A0A2V1JV88</accession>
<keyword evidence="4" id="KW-0547">Nucleotide-binding</keyword>
<dbReference type="RefSeq" id="WP_109062707.1">
    <property type="nucleotide sequence ID" value="NZ_QETA01000006.1"/>
</dbReference>
<dbReference type="InterPro" id="IPR003593">
    <property type="entry name" value="AAA+_ATPase"/>
</dbReference>
<dbReference type="InterPro" id="IPR027417">
    <property type="entry name" value="P-loop_NTPase"/>
</dbReference>
<evidence type="ECO:0000256" key="1">
    <source>
        <dbReference type="ARBA" id="ARBA00005417"/>
    </source>
</evidence>
<dbReference type="Proteomes" id="UP000245212">
    <property type="component" value="Unassembled WGS sequence"/>
</dbReference>
<protein>
    <recommendedName>
        <fullName evidence="6">ABC transporter domain-containing protein</fullName>
    </recommendedName>
</protein>
<evidence type="ECO:0000313" key="7">
    <source>
        <dbReference type="EMBL" id="PWF21891.1"/>
    </source>
</evidence>
<name>A0A2V1JV88_9BURK</name>
<dbReference type="PANTHER" id="PTHR42734:SF5">
    <property type="entry name" value="IRON TRANSPORT SYSTEM ATP-BINDING PROTEIN HI_0361-RELATED"/>
    <property type="match status" value="1"/>
</dbReference>
<comment type="caution">
    <text evidence="7">The sequence shown here is derived from an EMBL/GenBank/DDBJ whole genome shotgun (WGS) entry which is preliminary data.</text>
</comment>
<keyword evidence="5" id="KW-0067">ATP-binding</keyword>
<dbReference type="Gene3D" id="3.40.50.300">
    <property type="entry name" value="P-loop containing nucleotide triphosphate hydrolases"/>
    <property type="match status" value="1"/>
</dbReference>
<dbReference type="InterPro" id="IPR050153">
    <property type="entry name" value="Metal_Ion_Import_ABC"/>
</dbReference>
<dbReference type="AlphaFoldDB" id="A0A2V1JV88"/>
<dbReference type="SUPFAM" id="SSF52540">
    <property type="entry name" value="P-loop containing nucleoside triphosphate hydrolases"/>
    <property type="match status" value="1"/>
</dbReference>
<keyword evidence="3" id="KW-0472">Membrane</keyword>
<dbReference type="SMART" id="SM00382">
    <property type="entry name" value="AAA"/>
    <property type="match status" value="1"/>
</dbReference>
<evidence type="ECO:0000259" key="6">
    <source>
        <dbReference type="PROSITE" id="PS50893"/>
    </source>
</evidence>
<dbReference type="PROSITE" id="PS00211">
    <property type="entry name" value="ABC_TRANSPORTER_1"/>
    <property type="match status" value="1"/>
</dbReference>
<evidence type="ECO:0000256" key="3">
    <source>
        <dbReference type="ARBA" id="ARBA00022475"/>
    </source>
</evidence>
<dbReference type="PROSITE" id="PS50893">
    <property type="entry name" value="ABC_TRANSPORTER_2"/>
    <property type="match status" value="1"/>
</dbReference>
<organism evidence="7 8">
    <name type="scientific">Corticimicrobacter populi</name>
    <dbReference type="NCBI Taxonomy" id="2175229"/>
    <lineage>
        <taxon>Bacteria</taxon>
        <taxon>Pseudomonadati</taxon>
        <taxon>Pseudomonadota</taxon>
        <taxon>Betaproteobacteria</taxon>
        <taxon>Burkholderiales</taxon>
        <taxon>Alcaligenaceae</taxon>
        <taxon>Corticimicrobacter</taxon>
    </lineage>
</organism>
<sequence>MSSASNVASAAAVPAIALEEAAFGWPTGIVTRDVSGAFEQGSLTAIVGPNGAGKSTLLKGIMGMLKPAHGRVVRCPGPAGEIAWLPQAADLDRQFPITVYDLVAMGAWRQVGPWGALRGRHLRLVDEALQAVGLTRCTHWLIEALSGGQMQRALFARMLLQDAPVLLMDEPFAAVDSETIDVLMALIRQWHNQGRTIIAVLHDLDLVREHFPRTLLLARRPIAWGDTATVLSDDNLRLARKSCDAAFWG</sequence>